<dbReference type="Proteomes" id="UP000326268">
    <property type="component" value="Unassembled WGS sequence"/>
</dbReference>
<dbReference type="GeneID" id="43652321"/>
<keyword evidence="2" id="KW-1185">Reference proteome</keyword>
<evidence type="ECO:0000313" key="1">
    <source>
        <dbReference type="EMBL" id="KAE8361831.1"/>
    </source>
</evidence>
<dbReference type="RefSeq" id="XP_031924912.1">
    <property type="nucleotide sequence ID" value="XM_032067875.1"/>
</dbReference>
<proteinExistence type="predicted"/>
<reference evidence="1 2" key="1">
    <citation type="submission" date="2019-04" db="EMBL/GenBank/DDBJ databases">
        <title>Friends and foes A comparative genomics studyof 23 Aspergillus species from section Flavi.</title>
        <authorList>
            <consortium name="DOE Joint Genome Institute"/>
            <person name="Kjaerbolling I."/>
            <person name="Vesth T."/>
            <person name="Frisvad J.C."/>
            <person name="Nybo J.L."/>
            <person name="Theobald S."/>
            <person name="Kildgaard S."/>
            <person name="Isbrandt T."/>
            <person name="Kuo A."/>
            <person name="Sato A."/>
            <person name="Lyhne E.K."/>
            <person name="Kogle M.E."/>
            <person name="Wiebenga A."/>
            <person name="Kun R.S."/>
            <person name="Lubbers R.J."/>
            <person name="Makela M.R."/>
            <person name="Barry K."/>
            <person name="Chovatia M."/>
            <person name="Clum A."/>
            <person name="Daum C."/>
            <person name="Haridas S."/>
            <person name="He G."/>
            <person name="LaButti K."/>
            <person name="Lipzen A."/>
            <person name="Mondo S."/>
            <person name="Riley R."/>
            <person name="Salamov A."/>
            <person name="Simmons B.A."/>
            <person name="Magnuson J.K."/>
            <person name="Henrissat B."/>
            <person name="Mortensen U.H."/>
            <person name="Larsen T.O."/>
            <person name="Devries R.P."/>
            <person name="Grigoriev I.V."/>
            <person name="Machida M."/>
            <person name="Baker S.E."/>
            <person name="Andersen M.R."/>
        </authorList>
    </citation>
    <scope>NUCLEOTIDE SEQUENCE [LARGE SCALE GENOMIC DNA]</scope>
    <source>
        <strain evidence="1 2">CBS 763.97</strain>
    </source>
</reference>
<protein>
    <submittedName>
        <fullName evidence="1">Uncharacterized protein</fullName>
    </submittedName>
</protein>
<organism evidence="1 2">
    <name type="scientific">Aspergillus caelatus</name>
    <dbReference type="NCBI Taxonomy" id="61420"/>
    <lineage>
        <taxon>Eukaryota</taxon>
        <taxon>Fungi</taxon>
        <taxon>Dikarya</taxon>
        <taxon>Ascomycota</taxon>
        <taxon>Pezizomycotina</taxon>
        <taxon>Eurotiomycetes</taxon>
        <taxon>Eurotiomycetidae</taxon>
        <taxon>Eurotiales</taxon>
        <taxon>Aspergillaceae</taxon>
        <taxon>Aspergillus</taxon>
        <taxon>Aspergillus subgen. Circumdati</taxon>
    </lineage>
</organism>
<sequence>MRRISAIPATGGVHLILYGFLGNLPGLCLAFIPHNSSIFRACCSSFSFSLGRSPLSVYGSGDLIHSRSTEGSIGDPQFLFINIQY</sequence>
<dbReference type="EMBL" id="ML737722">
    <property type="protein sequence ID" value="KAE8361831.1"/>
    <property type="molecule type" value="Genomic_DNA"/>
</dbReference>
<accession>A0A5N6ZW45</accession>
<gene>
    <name evidence="1" type="ORF">BDV27DRAFT_132413</name>
</gene>
<evidence type="ECO:0000313" key="2">
    <source>
        <dbReference type="Proteomes" id="UP000326268"/>
    </source>
</evidence>
<name>A0A5N6ZW45_9EURO</name>
<dbReference type="AlphaFoldDB" id="A0A5N6ZW45"/>